<dbReference type="InterPro" id="IPR003313">
    <property type="entry name" value="AraC-bd"/>
</dbReference>
<evidence type="ECO:0000256" key="1">
    <source>
        <dbReference type="ARBA" id="ARBA00023015"/>
    </source>
</evidence>
<dbReference type="SUPFAM" id="SSF46689">
    <property type="entry name" value="Homeodomain-like"/>
    <property type="match status" value="2"/>
</dbReference>
<name>A0ABU1NH55_9BURK</name>
<dbReference type="InterPro" id="IPR050204">
    <property type="entry name" value="AraC_XylS_family_regulators"/>
</dbReference>
<proteinExistence type="predicted"/>
<dbReference type="PROSITE" id="PS01124">
    <property type="entry name" value="HTH_ARAC_FAMILY_2"/>
    <property type="match status" value="1"/>
</dbReference>
<dbReference type="InterPro" id="IPR009057">
    <property type="entry name" value="Homeodomain-like_sf"/>
</dbReference>
<dbReference type="Proteomes" id="UP001184230">
    <property type="component" value="Unassembled WGS sequence"/>
</dbReference>
<keyword evidence="6" id="KW-1185">Reference proteome</keyword>
<dbReference type="PANTHER" id="PTHR46796">
    <property type="entry name" value="HTH-TYPE TRANSCRIPTIONAL ACTIVATOR RHAS-RELATED"/>
    <property type="match status" value="1"/>
</dbReference>
<evidence type="ECO:0000313" key="6">
    <source>
        <dbReference type="Proteomes" id="UP001184230"/>
    </source>
</evidence>
<keyword evidence="2" id="KW-0238">DNA-binding</keyword>
<sequence>MELLDSCYWRDAELAGLQFTANRFLQREIRPHRHGGFTLAVCDTELQVRTPGGVMVVPRGTLLRIAPQVWHSVQARSTPWREDAMYCSFAVARCVSPADAGGAQVQPVEGDAAVAVFSQPSAAHDFLECHRLLQEAARSGNEEAGAVGRALMRERLAQWMPLQGADAHDAQPAAMLAVDSGDDRVNRLYGLIASGFHQRLTLDGLAETVGWHPVHLQRRFKSAWGFTPHELLVGHRIEYARDLIAGGARVTYAAHAAGFSDQSHLHKTFLSTYAVVPGEYRRLSALDALQPPSARNGIVE</sequence>
<evidence type="ECO:0000313" key="5">
    <source>
        <dbReference type="EMBL" id="MDR6537789.1"/>
    </source>
</evidence>
<organism evidence="5 6">
    <name type="scientific">Variovorax soli</name>
    <dbReference type="NCBI Taxonomy" id="376815"/>
    <lineage>
        <taxon>Bacteria</taxon>
        <taxon>Pseudomonadati</taxon>
        <taxon>Pseudomonadota</taxon>
        <taxon>Betaproteobacteria</taxon>
        <taxon>Burkholderiales</taxon>
        <taxon>Comamonadaceae</taxon>
        <taxon>Variovorax</taxon>
    </lineage>
</organism>
<evidence type="ECO:0000259" key="4">
    <source>
        <dbReference type="PROSITE" id="PS01124"/>
    </source>
</evidence>
<dbReference type="EMBL" id="JAVDRF010000007">
    <property type="protein sequence ID" value="MDR6537789.1"/>
    <property type="molecule type" value="Genomic_DNA"/>
</dbReference>
<dbReference type="Pfam" id="PF12833">
    <property type="entry name" value="HTH_18"/>
    <property type="match status" value="1"/>
</dbReference>
<dbReference type="SMART" id="SM00342">
    <property type="entry name" value="HTH_ARAC"/>
    <property type="match status" value="1"/>
</dbReference>
<reference evidence="5 6" key="1">
    <citation type="submission" date="2023-07" db="EMBL/GenBank/DDBJ databases">
        <title>Sorghum-associated microbial communities from plants grown in Nebraska, USA.</title>
        <authorList>
            <person name="Schachtman D."/>
        </authorList>
    </citation>
    <scope>NUCLEOTIDE SEQUENCE [LARGE SCALE GENOMIC DNA]</scope>
    <source>
        <strain evidence="5 6">DS1781</strain>
    </source>
</reference>
<protein>
    <submittedName>
        <fullName evidence="5">AraC-like DNA-binding protein</fullName>
    </submittedName>
</protein>
<gene>
    <name evidence="5" type="ORF">J2739_003570</name>
</gene>
<comment type="caution">
    <text evidence="5">The sequence shown here is derived from an EMBL/GenBank/DDBJ whole genome shotgun (WGS) entry which is preliminary data.</text>
</comment>
<dbReference type="RefSeq" id="WP_309903983.1">
    <property type="nucleotide sequence ID" value="NZ_JAVDRF010000007.1"/>
</dbReference>
<accession>A0ABU1NH55</accession>
<evidence type="ECO:0000256" key="2">
    <source>
        <dbReference type="ARBA" id="ARBA00023125"/>
    </source>
</evidence>
<dbReference type="PANTHER" id="PTHR46796:SF2">
    <property type="entry name" value="TRANSCRIPTIONAL REGULATORY PROTEIN"/>
    <property type="match status" value="1"/>
</dbReference>
<dbReference type="InterPro" id="IPR018060">
    <property type="entry name" value="HTH_AraC"/>
</dbReference>
<feature type="domain" description="HTH araC/xylS-type" evidence="4">
    <location>
        <begin position="186"/>
        <end position="283"/>
    </location>
</feature>
<evidence type="ECO:0000256" key="3">
    <source>
        <dbReference type="ARBA" id="ARBA00023163"/>
    </source>
</evidence>
<keyword evidence="3" id="KW-0804">Transcription</keyword>
<dbReference type="Pfam" id="PF02311">
    <property type="entry name" value="AraC_binding"/>
    <property type="match status" value="1"/>
</dbReference>
<keyword evidence="1" id="KW-0805">Transcription regulation</keyword>
<dbReference type="Gene3D" id="1.10.10.60">
    <property type="entry name" value="Homeodomain-like"/>
    <property type="match status" value="1"/>
</dbReference>